<evidence type="ECO:0000256" key="4">
    <source>
        <dbReference type="ARBA" id="ARBA00020594"/>
    </source>
</evidence>
<dbReference type="Proteomes" id="UP000006727">
    <property type="component" value="Chromosome 16"/>
</dbReference>
<accession>A0A7I4B382</accession>
<dbReference type="InterPro" id="IPR029063">
    <property type="entry name" value="SAM-dependent_MTases_sf"/>
</dbReference>
<name>A0A7I4B382_PHYPA</name>
<dbReference type="OMA" id="WNLHRSY"/>
<evidence type="ECO:0000256" key="3">
    <source>
        <dbReference type="ARBA" id="ARBA00011914"/>
    </source>
</evidence>
<evidence type="ECO:0000256" key="5">
    <source>
        <dbReference type="ARBA" id="ARBA00022490"/>
    </source>
</evidence>
<reference evidence="9 10" key="2">
    <citation type="journal article" date="2018" name="Plant J.">
        <title>The Physcomitrella patens chromosome-scale assembly reveals moss genome structure and evolution.</title>
        <authorList>
            <person name="Lang D."/>
            <person name="Ullrich K.K."/>
            <person name="Murat F."/>
            <person name="Fuchs J."/>
            <person name="Jenkins J."/>
            <person name="Haas F.B."/>
            <person name="Piednoel M."/>
            <person name="Gundlach H."/>
            <person name="Van Bel M."/>
            <person name="Meyberg R."/>
            <person name="Vives C."/>
            <person name="Morata J."/>
            <person name="Symeonidi A."/>
            <person name="Hiss M."/>
            <person name="Muchero W."/>
            <person name="Kamisugi Y."/>
            <person name="Saleh O."/>
            <person name="Blanc G."/>
            <person name="Decker E.L."/>
            <person name="van Gessel N."/>
            <person name="Grimwood J."/>
            <person name="Hayes R.D."/>
            <person name="Graham S.W."/>
            <person name="Gunter L.E."/>
            <person name="McDaniel S.F."/>
            <person name="Hoernstein S.N.W."/>
            <person name="Larsson A."/>
            <person name="Li F.W."/>
            <person name="Perroud P.F."/>
            <person name="Phillips J."/>
            <person name="Ranjan P."/>
            <person name="Rokshar D.S."/>
            <person name="Rothfels C.J."/>
            <person name="Schneider L."/>
            <person name="Shu S."/>
            <person name="Stevenson D.W."/>
            <person name="Thummler F."/>
            <person name="Tillich M."/>
            <person name="Villarreal Aguilar J.C."/>
            <person name="Widiez T."/>
            <person name="Wong G.K."/>
            <person name="Wymore A."/>
            <person name="Zhang Y."/>
            <person name="Zimmer A.D."/>
            <person name="Quatrano R.S."/>
            <person name="Mayer K.F.X."/>
            <person name="Goodstein D."/>
            <person name="Casacuberta J.M."/>
            <person name="Vandepoele K."/>
            <person name="Reski R."/>
            <person name="Cuming A.C."/>
            <person name="Tuskan G.A."/>
            <person name="Maumus F."/>
            <person name="Salse J."/>
            <person name="Schmutz J."/>
            <person name="Rensing S.A."/>
        </authorList>
    </citation>
    <scope>NUCLEOTIDE SEQUENCE [LARGE SCALE GENOMIC DNA]</scope>
    <source>
        <strain evidence="9 10">cv. Gransden 2004</strain>
    </source>
</reference>
<dbReference type="EMBL" id="ABEU02000016">
    <property type="status" value="NOT_ANNOTATED_CDS"/>
    <property type="molecule type" value="Genomic_DNA"/>
</dbReference>
<dbReference type="CDD" id="cd02440">
    <property type="entry name" value="AdoMet_MTases"/>
    <property type="match status" value="1"/>
</dbReference>
<dbReference type="GO" id="GO:0005634">
    <property type="term" value="C:nucleus"/>
    <property type="evidence" value="ECO:0007669"/>
    <property type="project" value="UniProtKB-SubCell"/>
</dbReference>
<evidence type="ECO:0000313" key="9">
    <source>
        <dbReference type="EnsemblPlants" id="Pp3c16_25190V3.2"/>
    </source>
</evidence>
<evidence type="ECO:0000256" key="2">
    <source>
        <dbReference type="ARBA" id="ARBA00004496"/>
    </source>
</evidence>
<gene>
    <name evidence="9" type="primary">LOC112293750</name>
</gene>
<sequence>MSRHLRIRTERELPSCLWQWILLSRRAEFCRRADSSEGKREKVMESTGEAYPKDMKKLSDTPTASALRWSLLGRFISSRKPVLEAENDLNKVSRRPGGRFNVIQCSPVLEEATTANPEEQTQNRREVVARYTLPSDPNVVLTLRQRKDSGIDLSDFINSQKYDIDSTGLVCMWPAEEIMTYYCISRPELFRNKRVIELGSGYGLAGLAIAACSEASEVLLTDGNPHVVEYIQKNITANNELFGDTKVRTCTLHWSRHQAAMPGLNFDVVIAADCTFFKDFHLDLAYSIKSLLGTADGCQAILFNPRRGHSLDRFVRAAQSVELDVEIQEHYDSRIWNLHEGFVRNEPGSEWPNYDEDHCYPLLLSITHQQLRSATRALDD</sequence>
<evidence type="ECO:0000256" key="6">
    <source>
        <dbReference type="ARBA" id="ARBA00022603"/>
    </source>
</evidence>
<dbReference type="AlphaFoldDB" id="A0A7I4B382"/>
<dbReference type="PANTHER" id="PTHR13539:SF3">
    <property type="entry name" value="CALMODULIN-LYSINE N-METHYLTRANSFERASE"/>
    <property type="match status" value="1"/>
</dbReference>
<keyword evidence="6" id="KW-0489">Methyltransferase</keyword>
<dbReference type="KEGG" id="ppp:112293750"/>
<dbReference type="GO" id="GO:0032259">
    <property type="term" value="P:methylation"/>
    <property type="evidence" value="ECO:0007669"/>
    <property type="project" value="UniProtKB-KW"/>
</dbReference>
<dbReference type="EC" id="2.1.1.60" evidence="3"/>
<dbReference type="Gene3D" id="3.40.50.150">
    <property type="entry name" value="Vaccinia Virus protein VP39"/>
    <property type="match status" value="1"/>
</dbReference>
<dbReference type="EnsemblPlants" id="Pp3c16_25190V3.2">
    <property type="protein sequence ID" value="Pp3c16_25190V3.2"/>
    <property type="gene ID" value="Pp3c16_25190"/>
</dbReference>
<keyword evidence="10" id="KW-1185">Reference proteome</keyword>
<reference evidence="9 10" key="1">
    <citation type="journal article" date="2008" name="Science">
        <title>The Physcomitrella genome reveals evolutionary insights into the conquest of land by plants.</title>
        <authorList>
            <person name="Rensing S."/>
            <person name="Lang D."/>
            <person name="Zimmer A."/>
            <person name="Terry A."/>
            <person name="Salamov A."/>
            <person name="Shapiro H."/>
            <person name="Nishiyama T."/>
            <person name="Perroud P.-F."/>
            <person name="Lindquist E."/>
            <person name="Kamisugi Y."/>
            <person name="Tanahashi T."/>
            <person name="Sakakibara K."/>
            <person name="Fujita T."/>
            <person name="Oishi K."/>
            <person name="Shin-I T."/>
            <person name="Kuroki Y."/>
            <person name="Toyoda A."/>
            <person name="Suzuki Y."/>
            <person name="Hashimoto A."/>
            <person name="Yamaguchi K."/>
            <person name="Sugano A."/>
            <person name="Kohara Y."/>
            <person name="Fujiyama A."/>
            <person name="Anterola A."/>
            <person name="Aoki S."/>
            <person name="Ashton N."/>
            <person name="Barbazuk W.B."/>
            <person name="Barker E."/>
            <person name="Bennetzen J."/>
            <person name="Bezanilla M."/>
            <person name="Blankenship R."/>
            <person name="Cho S.H."/>
            <person name="Dutcher S."/>
            <person name="Estelle M."/>
            <person name="Fawcett J.A."/>
            <person name="Gundlach H."/>
            <person name="Hanada K."/>
            <person name="Heyl A."/>
            <person name="Hicks K.A."/>
            <person name="Hugh J."/>
            <person name="Lohr M."/>
            <person name="Mayer K."/>
            <person name="Melkozernov A."/>
            <person name="Murata T."/>
            <person name="Nelson D."/>
            <person name="Pils B."/>
            <person name="Prigge M."/>
            <person name="Reiss B."/>
            <person name="Renner T."/>
            <person name="Rombauts S."/>
            <person name="Rushton P."/>
            <person name="Sanderfoot A."/>
            <person name="Schween G."/>
            <person name="Shiu S.-H."/>
            <person name="Stueber K."/>
            <person name="Theodoulou F.L."/>
            <person name="Tu H."/>
            <person name="Van de Peer Y."/>
            <person name="Verrier P.J."/>
            <person name="Waters E."/>
            <person name="Wood A."/>
            <person name="Yang L."/>
            <person name="Cove D."/>
            <person name="Cuming A."/>
            <person name="Hasebe M."/>
            <person name="Lucas S."/>
            <person name="Mishler D.B."/>
            <person name="Reski R."/>
            <person name="Grigoriev I."/>
            <person name="Quatrano R.S."/>
            <person name="Boore J.L."/>
        </authorList>
    </citation>
    <scope>NUCLEOTIDE SEQUENCE [LARGE SCALE GENOMIC DNA]</scope>
    <source>
        <strain evidence="9 10">cv. Gransden 2004</strain>
    </source>
</reference>
<dbReference type="OrthoDB" id="413520at2759"/>
<dbReference type="Gramene" id="Pp3c16_25190V3.2">
    <property type="protein sequence ID" value="Pp3c16_25190V3.2"/>
    <property type="gene ID" value="Pp3c16_25190"/>
</dbReference>
<reference evidence="9" key="3">
    <citation type="submission" date="2020-12" db="UniProtKB">
        <authorList>
            <consortium name="EnsemblPlants"/>
        </authorList>
    </citation>
    <scope>IDENTIFICATION</scope>
</reference>
<dbReference type="GeneID" id="112293750"/>
<dbReference type="FunCoup" id="A0A7I4B382">
    <property type="interactions" value="2069"/>
</dbReference>
<keyword evidence="5" id="KW-0963">Cytoplasm</keyword>
<keyword evidence="8" id="KW-0539">Nucleus</keyword>
<dbReference type="GO" id="GO:0005737">
    <property type="term" value="C:cytoplasm"/>
    <property type="evidence" value="ECO:0007669"/>
    <property type="project" value="UniProtKB-SubCell"/>
</dbReference>
<dbReference type="InterPro" id="IPR025800">
    <property type="entry name" value="CaM-Lys-N-MeTrfase"/>
</dbReference>
<dbReference type="SUPFAM" id="SSF53335">
    <property type="entry name" value="S-adenosyl-L-methionine-dependent methyltransferases"/>
    <property type="match status" value="1"/>
</dbReference>
<evidence type="ECO:0000256" key="1">
    <source>
        <dbReference type="ARBA" id="ARBA00004123"/>
    </source>
</evidence>
<comment type="subcellular location">
    <subcellularLocation>
        <location evidence="2">Cytoplasm</location>
    </subcellularLocation>
    <subcellularLocation>
        <location evidence="1">Nucleus</location>
    </subcellularLocation>
</comment>
<evidence type="ECO:0000313" key="10">
    <source>
        <dbReference type="Proteomes" id="UP000006727"/>
    </source>
</evidence>
<dbReference type="InParanoid" id="A0A7I4B382"/>
<dbReference type="PANTHER" id="PTHR13539">
    <property type="entry name" value="CALMODULIN-LYSINE N-METHYLTRANSFERASE"/>
    <property type="match status" value="1"/>
</dbReference>
<keyword evidence="7" id="KW-0808">Transferase</keyword>
<dbReference type="Pfam" id="PF10294">
    <property type="entry name" value="Methyltransf_16"/>
    <property type="match status" value="1"/>
</dbReference>
<evidence type="ECO:0000256" key="8">
    <source>
        <dbReference type="ARBA" id="ARBA00023242"/>
    </source>
</evidence>
<dbReference type="RefSeq" id="XP_024399320.1">
    <property type="nucleotide sequence ID" value="XM_024543552.2"/>
</dbReference>
<protein>
    <recommendedName>
        <fullName evidence="4">Calmodulin-lysine N-methyltransferase</fullName>
        <ecNumber evidence="3">2.1.1.60</ecNumber>
    </recommendedName>
</protein>
<dbReference type="GO" id="GO:0018025">
    <property type="term" value="F:calmodulin-lysine N-methyltransferase activity"/>
    <property type="evidence" value="ECO:0000318"/>
    <property type="project" value="GO_Central"/>
</dbReference>
<dbReference type="InterPro" id="IPR019410">
    <property type="entry name" value="Methyltransf_16"/>
</dbReference>
<proteinExistence type="predicted"/>
<organism evidence="9 10">
    <name type="scientific">Physcomitrium patens</name>
    <name type="common">Spreading-leaved earth moss</name>
    <name type="synonym">Physcomitrella patens</name>
    <dbReference type="NCBI Taxonomy" id="3218"/>
    <lineage>
        <taxon>Eukaryota</taxon>
        <taxon>Viridiplantae</taxon>
        <taxon>Streptophyta</taxon>
        <taxon>Embryophyta</taxon>
        <taxon>Bryophyta</taxon>
        <taxon>Bryophytina</taxon>
        <taxon>Bryopsida</taxon>
        <taxon>Funariidae</taxon>
        <taxon>Funariales</taxon>
        <taxon>Funariaceae</taxon>
        <taxon>Physcomitrium</taxon>
    </lineage>
</organism>
<evidence type="ECO:0000256" key="7">
    <source>
        <dbReference type="ARBA" id="ARBA00022679"/>
    </source>
</evidence>